<evidence type="ECO:0000256" key="1">
    <source>
        <dbReference type="SAM" id="MobiDB-lite"/>
    </source>
</evidence>
<accession>A0A6N9H9A8</accession>
<keyword evidence="2" id="KW-0812">Transmembrane</keyword>
<comment type="caution">
    <text evidence="4">The sequence shown here is derived from an EMBL/GenBank/DDBJ whole genome shotgun (WGS) entry which is preliminary data.</text>
</comment>
<organism evidence="4 5">
    <name type="scientific">Brevibacterium rongguiense</name>
    <dbReference type="NCBI Taxonomy" id="2695267"/>
    <lineage>
        <taxon>Bacteria</taxon>
        <taxon>Bacillati</taxon>
        <taxon>Actinomycetota</taxon>
        <taxon>Actinomycetes</taxon>
        <taxon>Micrococcales</taxon>
        <taxon>Brevibacteriaceae</taxon>
        <taxon>Brevibacterium</taxon>
    </lineage>
</organism>
<evidence type="ECO:0000256" key="2">
    <source>
        <dbReference type="SAM" id="Phobius"/>
    </source>
</evidence>
<feature type="compositionally biased region" description="Low complexity" evidence="1">
    <location>
        <begin position="148"/>
        <end position="186"/>
    </location>
</feature>
<dbReference type="AlphaFoldDB" id="A0A6N9H9A8"/>
<proteinExistence type="predicted"/>
<protein>
    <recommendedName>
        <fullName evidence="6">Gram-positive cocci surface proteins LPxTG domain-containing protein</fullName>
    </recommendedName>
</protein>
<keyword evidence="2" id="KW-0472">Membrane</keyword>
<keyword evidence="2" id="KW-1133">Transmembrane helix</keyword>
<feature type="chain" id="PRO_5027109147" description="Gram-positive cocci surface proteins LPxTG domain-containing protein" evidence="3">
    <location>
        <begin position="27"/>
        <end position="346"/>
    </location>
</feature>
<keyword evidence="3" id="KW-0732">Signal</keyword>
<evidence type="ECO:0008006" key="6">
    <source>
        <dbReference type="Google" id="ProtNLM"/>
    </source>
</evidence>
<feature type="compositionally biased region" description="Low complexity" evidence="1">
    <location>
        <begin position="25"/>
        <end position="35"/>
    </location>
</feature>
<feature type="compositionally biased region" description="Basic and acidic residues" evidence="1">
    <location>
        <begin position="287"/>
        <end position="299"/>
    </location>
</feature>
<sequence>MKKTLLAAAAALTLVTIPMTSLPAAAAPSEGKAPATTQPTSDSTKATLTVTPSVITVAEAKKGTKIIARATGLTPNGEYLFDPRDTPELEPLPAKADAEGRVTINGEIYKPNDTEEAVGTYTASLKDAGTRSLVASATWRIVRDKETPPTTSPSTSTTSPSTSTTPAETPTRTAAPSPTQTAAKPALTARPARVSAADFVNAKKGVSLTAAHCTPGETVNFSVAPKDSDVTPLTRKATANASGTAAWNVYGTNPSSPAAYIGDYVVSAHCGGKKLSAAFSVGNAPRPGDDGNDGDHNDNGGDDNNGGDDGNGSLPRTGMELGGLGAGAALLLMGGATVLFTRRSRR</sequence>
<name>A0A6N9H9A8_9MICO</name>
<evidence type="ECO:0000313" key="4">
    <source>
        <dbReference type="EMBL" id="MYM20316.1"/>
    </source>
</evidence>
<evidence type="ECO:0000256" key="3">
    <source>
        <dbReference type="SAM" id="SignalP"/>
    </source>
</evidence>
<dbReference type="Proteomes" id="UP000469215">
    <property type="component" value="Unassembled WGS sequence"/>
</dbReference>
<dbReference type="EMBL" id="WWEQ01000046">
    <property type="protein sequence ID" value="MYM20316.1"/>
    <property type="molecule type" value="Genomic_DNA"/>
</dbReference>
<keyword evidence="5" id="KW-1185">Reference proteome</keyword>
<gene>
    <name evidence="4" type="ORF">GSY69_10155</name>
</gene>
<evidence type="ECO:0000313" key="5">
    <source>
        <dbReference type="Proteomes" id="UP000469215"/>
    </source>
</evidence>
<feature type="region of interest" description="Disordered" evidence="1">
    <location>
        <begin position="139"/>
        <end position="190"/>
    </location>
</feature>
<feature type="signal peptide" evidence="3">
    <location>
        <begin position="1"/>
        <end position="26"/>
    </location>
</feature>
<reference evidence="4 5" key="1">
    <citation type="submission" date="2020-01" db="EMBL/GenBank/DDBJ databases">
        <authorList>
            <person name="Deng T."/>
        </authorList>
    </citation>
    <scope>NUCLEOTIDE SEQUENCE [LARGE SCALE GENOMIC DNA]</scope>
    <source>
        <strain evidence="4 5">5221</strain>
    </source>
</reference>
<feature type="transmembrane region" description="Helical" evidence="2">
    <location>
        <begin position="321"/>
        <end position="340"/>
    </location>
</feature>
<feature type="compositionally biased region" description="Polar residues" evidence="1">
    <location>
        <begin position="36"/>
        <end position="46"/>
    </location>
</feature>
<dbReference type="RefSeq" id="WP_160953736.1">
    <property type="nucleotide sequence ID" value="NZ_WWEQ01000046.1"/>
</dbReference>
<feature type="region of interest" description="Disordered" evidence="1">
    <location>
        <begin position="281"/>
        <end position="319"/>
    </location>
</feature>
<feature type="region of interest" description="Disordered" evidence="1">
    <location>
        <begin position="25"/>
        <end position="46"/>
    </location>
</feature>